<accession>A0A336NEF6</accession>
<dbReference type="STRING" id="732.ADJ80_02080"/>
<name>A0A336NEF6_AGGAP</name>
<dbReference type="Proteomes" id="UP000253728">
    <property type="component" value="Unassembled WGS sequence"/>
</dbReference>
<proteinExistence type="predicted"/>
<sequence length="125" mass="14355">MFSDVTRVWYLQGYYEHYSSKSDAYDDFMLTAAHESGHPILASYAYKSTGLNNYSWVHKGSCKGVLSGYDTPEKGEKGHESNPQKGHVDLMKYYNYRIAPSLFRAIDYDLKSLIWLSFVKFGGKK</sequence>
<reference evidence="1 2" key="1">
    <citation type="submission" date="2018-06" db="EMBL/GenBank/DDBJ databases">
        <authorList>
            <consortium name="Pathogen Informatics"/>
            <person name="Doyle S."/>
        </authorList>
    </citation>
    <scope>NUCLEOTIDE SEQUENCE [LARGE SCALE GENOMIC DNA]</scope>
    <source>
        <strain evidence="1 2">NCTC5908</strain>
    </source>
</reference>
<dbReference type="RefSeq" id="WP_232010643.1">
    <property type="nucleotide sequence ID" value="NZ_MAQF01000027.1"/>
</dbReference>
<gene>
    <name evidence="1" type="ORF">NCTC5908_01098</name>
</gene>
<dbReference type="AlphaFoldDB" id="A0A336NEF6"/>
<dbReference type="GeneID" id="49634886"/>
<dbReference type="EMBL" id="UFSP01000001">
    <property type="protein sequence ID" value="SSY94941.1"/>
    <property type="molecule type" value="Genomic_DNA"/>
</dbReference>
<protein>
    <submittedName>
        <fullName evidence="1">Uncharacterized protein</fullName>
    </submittedName>
</protein>
<evidence type="ECO:0000313" key="2">
    <source>
        <dbReference type="Proteomes" id="UP000253728"/>
    </source>
</evidence>
<evidence type="ECO:0000313" key="1">
    <source>
        <dbReference type="EMBL" id="SSY94941.1"/>
    </source>
</evidence>
<organism evidence="1 2">
    <name type="scientific">Aggregatibacter aphrophilus</name>
    <name type="common">Haemophilus aphrophilus</name>
    <dbReference type="NCBI Taxonomy" id="732"/>
    <lineage>
        <taxon>Bacteria</taxon>
        <taxon>Pseudomonadati</taxon>
        <taxon>Pseudomonadota</taxon>
        <taxon>Gammaproteobacteria</taxon>
        <taxon>Pasteurellales</taxon>
        <taxon>Pasteurellaceae</taxon>
        <taxon>Aggregatibacter</taxon>
    </lineage>
</organism>